<organism evidence="3 4">
    <name type="scientific">Methylophilus rhizosphaerae</name>
    <dbReference type="NCBI Taxonomy" id="492660"/>
    <lineage>
        <taxon>Bacteria</taxon>
        <taxon>Pseudomonadati</taxon>
        <taxon>Pseudomonadota</taxon>
        <taxon>Betaproteobacteria</taxon>
        <taxon>Nitrosomonadales</taxon>
        <taxon>Methylophilaceae</taxon>
        <taxon>Methylophilus</taxon>
    </lineage>
</organism>
<dbReference type="GO" id="GO:0006354">
    <property type="term" value="P:DNA-templated transcription elongation"/>
    <property type="evidence" value="ECO:0007669"/>
    <property type="project" value="TreeGrafter"/>
</dbReference>
<evidence type="ECO:0000313" key="4">
    <source>
        <dbReference type="Proteomes" id="UP000198629"/>
    </source>
</evidence>
<protein>
    <submittedName>
        <fullName evidence="3">Transcription elongation factor, GreA/GreB family</fullName>
    </submittedName>
</protein>
<name>A0A1G9B719_9PROT</name>
<dbReference type="SUPFAM" id="SSF54534">
    <property type="entry name" value="FKBP-like"/>
    <property type="match status" value="1"/>
</dbReference>
<dbReference type="EMBL" id="FNFX01000002">
    <property type="protein sequence ID" value="SDK34675.1"/>
    <property type="molecule type" value="Genomic_DNA"/>
</dbReference>
<reference evidence="4" key="1">
    <citation type="submission" date="2016-10" db="EMBL/GenBank/DDBJ databases">
        <authorList>
            <person name="Varghese N."/>
            <person name="Submissions S."/>
        </authorList>
    </citation>
    <scope>NUCLEOTIDE SEQUENCE [LARGE SCALE GENOMIC DNA]</scope>
    <source>
        <strain evidence="4">CBMB127</strain>
    </source>
</reference>
<dbReference type="GO" id="GO:0003677">
    <property type="term" value="F:DNA binding"/>
    <property type="evidence" value="ECO:0007669"/>
    <property type="project" value="InterPro"/>
</dbReference>
<dbReference type="Gene3D" id="3.10.50.30">
    <property type="entry name" value="Transcription elongation factor, GreA/GreB, C-terminal domain"/>
    <property type="match status" value="1"/>
</dbReference>
<dbReference type="GO" id="GO:0070063">
    <property type="term" value="F:RNA polymerase binding"/>
    <property type="evidence" value="ECO:0007669"/>
    <property type="project" value="InterPro"/>
</dbReference>
<dbReference type="PANTHER" id="PTHR30437">
    <property type="entry name" value="TRANSCRIPTION ELONGATION FACTOR GREA"/>
    <property type="match status" value="1"/>
</dbReference>
<dbReference type="RefSeq" id="WP_091470955.1">
    <property type="nucleotide sequence ID" value="NZ_FNFX01000002.1"/>
</dbReference>
<proteinExistence type="predicted"/>
<evidence type="ECO:0000259" key="2">
    <source>
        <dbReference type="Pfam" id="PF01272"/>
    </source>
</evidence>
<dbReference type="InterPro" id="IPR001437">
    <property type="entry name" value="Tscrpt_elong_fac_GreA/B_C"/>
</dbReference>
<dbReference type="FunFam" id="3.10.50.30:FF:000001">
    <property type="entry name" value="Transcription elongation factor GreA"/>
    <property type="match status" value="1"/>
</dbReference>
<dbReference type="AlphaFoldDB" id="A0A1G9B719"/>
<gene>
    <name evidence="3" type="ORF">SAMN05192566_0995</name>
</gene>
<dbReference type="GO" id="GO:0032784">
    <property type="term" value="P:regulation of DNA-templated transcription elongation"/>
    <property type="evidence" value="ECO:0007669"/>
    <property type="project" value="InterPro"/>
</dbReference>
<dbReference type="OrthoDB" id="8537952at2"/>
<dbReference type="GO" id="GO:0003746">
    <property type="term" value="F:translation elongation factor activity"/>
    <property type="evidence" value="ECO:0007669"/>
    <property type="project" value="UniProtKB-KW"/>
</dbReference>
<dbReference type="PANTHER" id="PTHR30437:SF6">
    <property type="entry name" value="TRANSCRIPTION ELONGATION FACTOR GREB"/>
    <property type="match status" value="1"/>
</dbReference>
<dbReference type="Proteomes" id="UP000198629">
    <property type="component" value="Unassembled WGS sequence"/>
</dbReference>
<feature type="domain" description="Transcription elongation factor GreA/GreB C-terminal" evidence="2">
    <location>
        <begin position="93"/>
        <end position="165"/>
    </location>
</feature>
<keyword evidence="4" id="KW-1185">Reference proteome</keyword>
<dbReference type="InterPro" id="IPR018151">
    <property type="entry name" value="TF_GreA/GreB_CS"/>
</dbReference>
<feature type="region of interest" description="Disordered" evidence="1">
    <location>
        <begin position="1"/>
        <end position="20"/>
    </location>
</feature>
<dbReference type="PROSITE" id="PS00830">
    <property type="entry name" value="GREAB_2"/>
    <property type="match status" value="1"/>
</dbReference>
<keyword evidence="3" id="KW-0648">Protein biosynthesis</keyword>
<dbReference type="InterPro" id="IPR023459">
    <property type="entry name" value="Tscrpt_elong_fac_GreA/B_fam"/>
</dbReference>
<sequence>MSRGFVKEDDLELAGTDLPERPLSPHVNYVTPQGLQQLQFTVKTLEHARATHAKRKEDPNAQQKLAEIERDLRYFVARLESAQLVDPAQQPRHTALFGAAVTVEDEAGEQHVFRIVGEDEADIAQQKVSYVSPVAKALLGRKAGDSTTWQRPAGPLQLDILKIDY</sequence>
<evidence type="ECO:0000256" key="1">
    <source>
        <dbReference type="SAM" id="MobiDB-lite"/>
    </source>
</evidence>
<dbReference type="PIRSF" id="PIRSF006092">
    <property type="entry name" value="GreA_GreB"/>
    <property type="match status" value="1"/>
</dbReference>
<accession>A0A1G9B719</accession>
<dbReference type="Pfam" id="PF01272">
    <property type="entry name" value="GreA_GreB"/>
    <property type="match status" value="1"/>
</dbReference>
<dbReference type="STRING" id="492660.SAMN05192566_0995"/>
<evidence type="ECO:0000313" key="3">
    <source>
        <dbReference type="EMBL" id="SDK34675.1"/>
    </source>
</evidence>
<dbReference type="InterPro" id="IPR036953">
    <property type="entry name" value="GreA/GreB_C_sf"/>
</dbReference>
<keyword evidence="3" id="KW-0251">Elongation factor</keyword>